<dbReference type="GO" id="GO:0016758">
    <property type="term" value="F:hexosyltransferase activity"/>
    <property type="evidence" value="ECO:0007669"/>
    <property type="project" value="InterPro"/>
</dbReference>
<dbReference type="SUPFAM" id="SSF53756">
    <property type="entry name" value="UDP-Glycosyltransferase/glycogen phosphorylase"/>
    <property type="match status" value="1"/>
</dbReference>
<dbReference type="EMBL" id="VZOL01000014">
    <property type="protein sequence ID" value="KAB0685866.1"/>
    <property type="molecule type" value="Genomic_DNA"/>
</dbReference>
<dbReference type="PANTHER" id="PTHR21015:SF22">
    <property type="entry name" value="GLYCOSYLTRANSFERASE"/>
    <property type="match status" value="1"/>
</dbReference>
<dbReference type="PANTHER" id="PTHR21015">
    <property type="entry name" value="UDP-N-ACETYLGLUCOSAMINE--N-ACETYLMURAMYL-(PENTAPEPTIDE) PYROPHOSPHORYL-UNDECAPRENOL N-ACETYLGLUCOSAMINE TRANSFERASE 1"/>
    <property type="match status" value="1"/>
</dbReference>
<gene>
    <name evidence="1" type="ORF">F7R13_02780</name>
</gene>
<proteinExistence type="predicted"/>
<dbReference type="Proteomes" id="UP000473571">
    <property type="component" value="Unassembled WGS sequence"/>
</dbReference>
<dbReference type="AlphaFoldDB" id="A0A6P2ISL8"/>
<dbReference type="Gene3D" id="3.40.50.2000">
    <property type="entry name" value="Glycogen Phosphorylase B"/>
    <property type="match status" value="1"/>
</dbReference>
<evidence type="ECO:0000313" key="2">
    <source>
        <dbReference type="Proteomes" id="UP000473571"/>
    </source>
</evidence>
<name>A0A6P2ISL8_9BURK</name>
<comment type="caution">
    <text evidence="1">The sequence shown here is derived from an EMBL/GenBank/DDBJ whole genome shotgun (WGS) entry which is preliminary data.</text>
</comment>
<keyword evidence="1" id="KW-0808">Transferase</keyword>
<reference evidence="1 2" key="1">
    <citation type="submission" date="2019-09" db="EMBL/GenBank/DDBJ databases">
        <title>Draft genome sequences of 48 bacterial type strains from the CCUG.</title>
        <authorList>
            <person name="Tunovic T."/>
            <person name="Pineiro-Iglesias B."/>
            <person name="Unosson C."/>
            <person name="Inganas E."/>
            <person name="Ohlen M."/>
            <person name="Cardew S."/>
            <person name="Jensie-Markopoulos S."/>
            <person name="Salva-Serra F."/>
            <person name="Jaen-Luchoro D."/>
            <person name="Karlsson R."/>
            <person name="Svensson-Stadler L."/>
            <person name="Chun J."/>
            <person name="Moore E."/>
        </authorList>
    </citation>
    <scope>NUCLEOTIDE SEQUENCE [LARGE SCALE GENOMIC DNA]</scope>
    <source>
        <strain evidence="1 2">CCUG 65687</strain>
    </source>
</reference>
<organism evidence="1 2">
    <name type="scientific">Burkholderia territorii</name>
    <dbReference type="NCBI Taxonomy" id="1503055"/>
    <lineage>
        <taxon>Bacteria</taxon>
        <taxon>Pseudomonadati</taxon>
        <taxon>Pseudomonadota</taxon>
        <taxon>Betaproteobacteria</taxon>
        <taxon>Burkholderiales</taxon>
        <taxon>Burkholderiaceae</taxon>
        <taxon>Burkholderia</taxon>
        <taxon>Burkholderia cepacia complex</taxon>
    </lineage>
</organism>
<dbReference type="Pfam" id="PF04101">
    <property type="entry name" value="Glyco_tran_28_C"/>
    <property type="match status" value="1"/>
</dbReference>
<sequence length="370" mass="39964">MSDQKSGHPLHAASVLPRILFFNVNGSGMGHLNRCLAYARRLRGRARPFFFSLASAIEIIEEMGFEADYFVSHYWSSSSTFGWNSELAVRLGMMLERVRPDAVVFDGTWPFKGLLTACEVYGAPILVWSNRGLLKADTKTVPVDEALFDLVIQPGELGTTEARASLTNGGTRLTVPPVCLLEDDELLDRAAARTALGLPQAGRFVLFSLGPGNLKDVAGIGHGLIGAFEAAGFQVVWARAPISVRDVELPAGVLPISVYPLARYLRAFDAFVGAAGYNTCCELVQSGVPALLVPNAQLVDDQDRRARMVADVMPAVVSACETEQERKAAVDALLDMLREAAPARRAVPMNGASLAADEILAKIADKRRTH</sequence>
<evidence type="ECO:0000313" key="1">
    <source>
        <dbReference type="EMBL" id="KAB0685866.1"/>
    </source>
</evidence>
<dbReference type="InterPro" id="IPR007235">
    <property type="entry name" value="Glyco_trans_28_C"/>
</dbReference>
<protein>
    <submittedName>
        <fullName evidence="1">Glycosyl transferase</fullName>
    </submittedName>
</protein>
<dbReference type="RefSeq" id="WP_151003308.1">
    <property type="nucleotide sequence ID" value="NZ_CABVPO010000006.1"/>
</dbReference>
<accession>A0A6P2ISL8</accession>